<feature type="binding site" evidence="7">
    <location>
        <position position="320"/>
    </location>
    <ligand>
        <name>ATP</name>
        <dbReference type="ChEBI" id="CHEBI:30616"/>
    </ligand>
</feature>
<dbReference type="GO" id="GO:0036402">
    <property type="term" value="F:proteasome-activating activity"/>
    <property type="evidence" value="ECO:0007669"/>
    <property type="project" value="UniProtKB-UniRule"/>
</dbReference>
<dbReference type="EMBL" id="JABCKY010000010">
    <property type="protein sequence ID" value="NMT65273.1"/>
    <property type="molecule type" value="Genomic_DNA"/>
</dbReference>
<evidence type="ECO:0000256" key="2">
    <source>
        <dbReference type="ARBA" id="ARBA00009771"/>
    </source>
</evidence>
<feature type="domain" description="AAA+ ATPase" evidence="9">
    <location>
        <begin position="49"/>
        <end position="331"/>
    </location>
</feature>
<evidence type="ECO:0000256" key="4">
    <source>
        <dbReference type="ARBA" id="ARBA00022741"/>
    </source>
</evidence>
<dbReference type="Pfam" id="PF00004">
    <property type="entry name" value="AAA"/>
    <property type="match status" value="1"/>
</dbReference>
<feature type="compositionally biased region" description="Basic and acidic residues" evidence="8">
    <location>
        <begin position="140"/>
        <end position="153"/>
    </location>
</feature>
<feature type="binding site" evidence="7">
    <location>
        <position position="255"/>
    </location>
    <ligand>
        <name>ATP</name>
        <dbReference type="ChEBI" id="CHEBI:30616"/>
    </ligand>
</feature>
<evidence type="ECO:0000256" key="5">
    <source>
        <dbReference type="ARBA" id="ARBA00022840"/>
    </source>
</evidence>
<evidence type="ECO:0000256" key="3">
    <source>
        <dbReference type="ARBA" id="ARBA00022490"/>
    </source>
</evidence>
<dbReference type="Gene3D" id="1.10.8.60">
    <property type="match status" value="1"/>
</dbReference>
<evidence type="ECO:0000256" key="8">
    <source>
        <dbReference type="SAM" id="MobiDB-lite"/>
    </source>
</evidence>
<dbReference type="Gene3D" id="3.40.50.300">
    <property type="entry name" value="P-loop containing nucleotide triphosphate hydrolases"/>
    <property type="match status" value="2"/>
</dbReference>
<dbReference type="FunFam" id="3.40.50.300:FF:000213">
    <property type="entry name" value="ATP-dependent protease ATPase subunit HslU"/>
    <property type="match status" value="1"/>
</dbReference>
<dbReference type="GO" id="GO:0009376">
    <property type="term" value="C:HslUV protease complex"/>
    <property type="evidence" value="ECO:0007669"/>
    <property type="project" value="UniProtKB-UniRule"/>
</dbReference>
<keyword evidence="11" id="KW-0378">Hydrolase</keyword>
<dbReference type="Pfam" id="PF07724">
    <property type="entry name" value="AAA_2"/>
    <property type="match status" value="1"/>
</dbReference>
<dbReference type="HAMAP" id="MF_00249">
    <property type="entry name" value="HslU"/>
    <property type="match status" value="1"/>
</dbReference>
<dbReference type="InterPro" id="IPR003593">
    <property type="entry name" value="AAA+_ATPase"/>
</dbReference>
<keyword evidence="3 7" id="KW-0963">Cytoplasm</keyword>
<evidence type="ECO:0000259" key="9">
    <source>
        <dbReference type="SMART" id="SM00382"/>
    </source>
</evidence>
<dbReference type="NCBIfam" id="TIGR00390">
    <property type="entry name" value="hslU"/>
    <property type="match status" value="1"/>
</dbReference>
<feature type="binding site" evidence="7">
    <location>
        <begin position="60"/>
        <end position="65"/>
    </location>
    <ligand>
        <name>ATP</name>
        <dbReference type="ChEBI" id="CHEBI:30616"/>
    </ligand>
</feature>
<dbReference type="SMART" id="SM01086">
    <property type="entry name" value="ClpB_D2-small"/>
    <property type="match status" value="1"/>
</dbReference>
<dbReference type="OrthoDB" id="9804062at2"/>
<evidence type="ECO:0000313" key="12">
    <source>
        <dbReference type="Proteomes" id="UP000567186"/>
    </source>
</evidence>
<dbReference type="InterPro" id="IPR050052">
    <property type="entry name" value="ATP-dep_Clp_protease_ClpX"/>
</dbReference>
<dbReference type="SUPFAM" id="SSF52540">
    <property type="entry name" value="P-loop containing nucleoside triphosphate hydrolases"/>
    <property type="match status" value="1"/>
</dbReference>
<dbReference type="InterPro" id="IPR003959">
    <property type="entry name" value="ATPase_AAA_core"/>
</dbReference>
<comment type="subunit">
    <text evidence="7">A double ring-shaped homohexamer of HslV is capped on each side by a ring-shaped HslU homohexamer. The assembly of the HslU/HslV complex is dependent on binding of ATP.</text>
</comment>
<sequence>MSAMTPREIVHELNKHIVGQEEAKRSVAIALRNRWRRMQLEDGLRDEITPKNILMIGPTGVGKTEIARRLAKLADAPFLKVEATKFTEVGYVGRDVESIIRDLADMAIKMLREKEMKRHEHRAMDAAEERILDALLPPPRDLKEDSQRTDDSSTRQLFRKKLREGELDDKEIEVDLRNSGAGVEIMAPPGMEEMTSQLQNMFSSMSSDKRKTRKMKVADALKQVRDEEAAKLVNEEEIKQKAILSVEQNGIVFLDEIDKVAKRSENTSSDVSREGVQRDLLPLIEGSTVSTKYGAVRTDHILFIASGAFHLSKPSDLIPELQGRLPIRVELQALTPDDFKRILTEPDASLVQQYEALMGTEGVKLSFTEDAIARIAEVAYKVNETTENIGARRLHTVLERLLESLSYEAGDQVTDSFEVTAAFVDEKLGELAEDEDLSRYIL</sequence>
<comment type="subcellular location">
    <subcellularLocation>
        <location evidence="1 7">Cytoplasm</location>
    </subcellularLocation>
</comment>
<dbReference type="Pfam" id="PF10431">
    <property type="entry name" value="ClpB_D2-small"/>
    <property type="match status" value="1"/>
</dbReference>
<comment type="similarity">
    <text evidence="2 7">Belongs to the ClpX chaperone family. HslU subfamily.</text>
</comment>
<evidence type="ECO:0000256" key="6">
    <source>
        <dbReference type="ARBA" id="ARBA00023186"/>
    </source>
</evidence>
<keyword evidence="11" id="KW-0645">Protease</keyword>
<comment type="function">
    <text evidence="7">ATPase subunit of a proteasome-like degradation complex; this subunit has chaperone activity. The binding of ATP and its subsequent hydrolysis by HslU are essential for unfolding of protein substrates subsequently hydrolyzed by HslV. HslU recognizes the N-terminal part of its protein substrates and unfolds these before they are guided to HslV for hydrolysis.</text>
</comment>
<evidence type="ECO:0000256" key="7">
    <source>
        <dbReference type="HAMAP-Rule" id="MF_00249"/>
    </source>
</evidence>
<dbReference type="InterPro" id="IPR019489">
    <property type="entry name" value="Clp_ATPase_C"/>
</dbReference>
<protein>
    <recommendedName>
        <fullName evidence="7">ATP-dependent protease ATPase subunit HslU</fullName>
    </recommendedName>
    <alternativeName>
        <fullName evidence="7">Unfoldase HslU</fullName>
    </alternativeName>
</protein>
<feature type="binding site" evidence="7">
    <location>
        <position position="18"/>
    </location>
    <ligand>
        <name>ATP</name>
        <dbReference type="ChEBI" id="CHEBI:30616"/>
    </ligand>
</feature>
<organism evidence="11 12">
    <name type="scientific">Marinobacter orientalis</name>
    <dbReference type="NCBI Taxonomy" id="1928859"/>
    <lineage>
        <taxon>Bacteria</taxon>
        <taxon>Pseudomonadati</taxon>
        <taxon>Pseudomonadota</taxon>
        <taxon>Gammaproteobacteria</taxon>
        <taxon>Pseudomonadales</taxon>
        <taxon>Marinobacteraceae</taxon>
        <taxon>Marinobacter</taxon>
    </lineage>
</organism>
<dbReference type="NCBIfam" id="NF003544">
    <property type="entry name" value="PRK05201.1"/>
    <property type="match status" value="1"/>
</dbReference>
<dbReference type="GO" id="GO:0043335">
    <property type="term" value="P:protein unfolding"/>
    <property type="evidence" value="ECO:0007669"/>
    <property type="project" value="UniProtKB-UniRule"/>
</dbReference>
<keyword evidence="5 7" id="KW-0067">ATP-binding</keyword>
<dbReference type="GO" id="GO:0016887">
    <property type="term" value="F:ATP hydrolysis activity"/>
    <property type="evidence" value="ECO:0007669"/>
    <property type="project" value="InterPro"/>
</dbReference>
<dbReference type="GO" id="GO:0008233">
    <property type="term" value="F:peptidase activity"/>
    <property type="evidence" value="ECO:0007669"/>
    <property type="project" value="UniProtKB-KW"/>
</dbReference>
<keyword evidence="12" id="KW-1185">Reference proteome</keyword>
<dbReference type="RefSeq" id="WP_135956472.1">
    <property type="nucleotide sequence ID" value="NZ_JABCKY010000010.1"/>
</dbReference>
<dbReference type="FunFam" id="1.10.8.10:FF:000028">
    <property type="entry name" value="ATP-dependent protease ATPase subunit HslU"/>
    <property type="match status" value="1"/>
</dbReference>
<dbReference type="InterPro" id="IPR027417">
    <property type="entry name" value="P-loop_NTPase"/>
</dbReference>
<accession>A0A7Y0WTS0</accession>
<dbReference type="SMART" id="SM00382">
    <property type="entry name" value="AAA"/>
    <property type="match status" value="1"/>
</dbReference>
<evidence type="ECO:0000256" key="1">
    <source>
        <dbReference type="ARBA" id="ARBA00004496"/>
    </source>
</evidence>
<proteinExistence type="inferred from homology"/>
<dbReference type="FunFam" id="3.40.50.300:FF:000220">
    <property type="entry name" value="ATP-dependent protease ATPase subunit HslU"/>
    <property type="match status" value="1"/>
</dbReference>
<dbReference type="PANTHER" id="PTHR48102:SF3">
    <property type="entry name" value="ATP-DEPENDENT PROTEASE ATPASE SUBUNIT HSLU"/>
    <property type="match status" value="1"/>
</dbReference>
<feature type="domain" description="Clp ATPase C-terminal" evidence="10">
    <location>
        <begin position="334"/>
        <end position="433"/>
    </location>
</feature>
<dbReference type="GO" id="GO:0005524">
    <property type="term" value="F:ATP binding"/>
    <property type="evidence" value="ECO:0007669"/>
    <property type="project" value="UniProtKB-UniRule"/>
</dbReference>
<feature type="binding site" evidence="7">
    <location>
        <position position="392"/>
    </location>
    <ligand>
        <name>ATP</name>
        <dbReference type="ChEBI" id="CHEBI:30616"/>
    </ligand>
</feature>
<keyword evidence="6 7" id="KW-0143">Chaperone</keyword>
<dbReference type="PANTHER" id="PTHR48102">
    <property type="entry name" value="ATP-DEPENDENT CLP PROTEASE ATP-BINDING SUBUNIT CLPX-LIKE, MITOCHONDRIAL-RELATED"/>
    <property type="match status" value="1"/>
</dbReference>
<evidence type="ECO:0000313" key="11">
    <source>
        <dbReference type="EMBL" id="NMT65273.1"/>
    </source>
</evidence>
<gene>
    <name evidence="7 11" type="primary">hslU</name>
    <name evidence="11" type="ORF">HIU99_16950</name>
</gene>
<name>A0A7Y0WTS0_9GAMM</name>
<evidence type="ECO:0000259" key="10">
    <source>
        <dbReference type="SMART" id="SM01086"/>
    </source>
</evidence>
<comment type="caution">
    <text evidence="11">The sequence shown here is derived from an EMBL/GenBank/DDBJ whole genome shotgun (WGS) entry which is preliminary data.</text>
</comment>
<dbReference type="CDD" id="cd19498">
    <property type="entry name" value="RecA-like_HslU"/>
    <property type="match status" value="1"/>
</dbReference>
<feature type="region of interest" description="Disordered" evidence="8">
    <location>
        <begin position="133"/>
        <end position="160"/>
    </location>
</feature>
<dbReference type="InterPro" id="IPR004491">
    <property type="entry name" value="HslU"/>
</dbReference>
<dbReference type="Proteomes" id="UP000567186">
    <property type="component" value="Unassembled WGS sequence"/>
</dbReference>
<keyword evidence="4 7" id="KW-0547">Nucleotide-binding</keyword>
<reference evidence="11 12" key="1">
    <citation type="submission" date="2020-04" db="EMBL/GenBank/DDBJ databases">
        <title>Marinobacter oceani sp. nov., isolated from marine solar saltern.</title>
        <authorList>
            <person name="Chen X.-Y."/>
        </authorList>
    </citation>
    <scope>NUCLEOTIDE SEQUENCE [LARGE SCALE GENOMIC DNA]</scope>
    <source>
        <strain evidence="11 12">W62</strain>
    </source>
</reference>
<dbReference type="AlphaFoldDB" id="A0A7Y0WTS0"/>